<evidence type="ECO:0000313" key="6">
    <source>
        <dbReference type="EMBL" id="ARS91507.1"/>
    </source>
</evidence>
<dbReference type="Pfam" id="PF01242">
    <property type="entry name" value="PTPS"/>
    <property type="match status" value="1"/>
</dbReference>
<comment type="cofactor">
    <cofactor evidence="1">
        <name>Zn(2+)</name>
        <dbReference type="ChEBI" id="CHEBI:29105"/>
    </cofactor>
</comment>
<keyword evidence="2" id="KW-0479">Metal-binding</keyword>
<keyword evidence="3" id="KW-0862">Zinc</keyword>
<dbReference type="PANTHER" id="PTHR12589:SF7">
    <property type="entry name" value="6-PYRUVOYL TETRAHYDROBIOPTERIN SYNTHASE"/>
    <property type="match status" value="1"/>
</dbReference>
<dbReference type="KEGG" id="naj:B1756_18450"/>
<evidence type="ECO:0000256" key="3">
    <source>
        <dbReference type="ARBA" id="ARBA00022833"/>
    </source>
</evidence>
<accession>A0A2Z2HZQ0</accession>
<dbReference type="GO" id="GO:0016829">
    <property type="term" value="F:lyase activity"/>
    <property type="evidence" value="ECO:0007669"/>
    <property type="project" value="UniProtKB-KW"/>
</dbReference>
<keyword evidence="7" id="KW-1185">Reference proteome</keyword>
<sequence>MTGPVAGLEETSDVNTDGVLDETRSTDAEDPIVGASRTLRVGHDSPIRISAGHRLLHHDGKCARPHGHNYEIAVTVEGTLTREGWIADKGDITAVLSRWDHMFLLETGDPLIEAFEESGDADSLVVLEHPPTAEVMSVVLERKLLTALPETVTDVSVEVSETSELCGGGL</sequence>
<evidence type="ECO:0000256" key="4">
    <source>
        <dbReference type="ARBA" id="ARBA00023239"/>
    </source>
</evidence>
<dbReference type="GO" id="GO:0046872">
    <property type="term" value="F:metal ion binding"/>
    <property type="evidence" value="ECO:0007669"/>
    <property type="project" value="UniProtKB-KW"/>
</dbReference>
<dbReference type="AlphaFoldDB" id="A0A2Z2HZQ0"/>
<dbReference type="OrthoDB" id="6529at2157"/>
<dbReference type="RefSeq" id="WP_086889874.1">
    <property type="nucleotide sequence ID" value="NZ_CP019893.1"/>
</dbReference>
<organism evidence="6 7">
    <name type="scientific">Natrarchaeobaculum aegyptiacum</name>
    <dbReference type="NCBI Taxonomy" id="745377"/>
    <lineage>
        <taxon>Archaea</taxon>
        <taxon>Methanobacteriati</taxon>
        <taxon>Methanobacteriota</taxon>
        <taxon>Stenosarchaea group</taxon>
        <taxon>Halobacteria</taxon>
        <taxon>Halobacteriales</taxon>
        <taxon>Natrialbaceae</taxon>
        <taxon>Natrarchaeobaculum</taxon>
    </lineage>
</organism>
<dbReference type="SUPFAM" id="SSF55620">
    <property type="entry name" value="Tetrahydrobiopterin biosynthesis enzymes-like"/>
    <property type="match status" value="1"/>
</dbReference>
<proteinExistence type="predicted"/>
<dbReference type="GeneID" id="32896097"/>
<evidence type="ECO:0000256" key="1">
    <source>
        <dbReference type="ARBA" id="ARBA00001947"/>
    </source>
</evidence>
<dbReference type="Gene3D" id="3.30.479.10">
    <property type="entry name" value="6-pyruvoyl tetrahydropterin synthase/QueD"/>
    <property type="match status" value="1"/>
</dbReference>
<dbReference type="Proteomes" id="UP000250088">
    <property type="component" value="Chromosome"/>
</dbReference>
<evidence type="ECO:0000313" key="7">
    <source>
        <dbReference type="Proteomes" id="UP000250088"/>
    </source>
</evidence>
<dbReference type="InterPro" id="IPR007115">
    <property type="entry name" value="6-PTP_synth/QueD"/>
</dbReference>
<feature type="region of interest" description="Disordered" evidence="5">
    <location>
        <begin position="1"/>
        <end position="25"/>
    </location>
</feature>
<keyword evidence="4" id="KW-0456">Lyase</keyword>
<dbReference type="EMBL" id="CP019893">
    <property type="protein sequence ID" value="ARS91507.1"/>
    <property type="molecule type" value="Genomic_DNA"/>
</dbReference>
<dbReference type="PANTHER" id="PTHR12589">
    <property type="entry name" value="PYRUVOYL TETRAHYDROBIOPTERIN SYNTHASE"/>
    <property type="match status" value="1"/>
</dbReference>
<evidence type="ECO:0000256" key="5">
    <source>
        <dbReference type="SAM" id="MobiDB-lite"/>
    </source>
</evidence>
<evidence type="ECO:0000256" key="2">
    <source>
        <dbReference type="ARBA" id="ARBA00022723"/>
    </source>
</evidence>
<protein>
    <submittedName>
        <fullName evidence="6">6-carboxy-5,6,7,8-tetrahydropterin synthase</fullName>
    </submittedName>
</protein>
<reference evidence="7" key="1">
    <citation type="submission" date="2017-02" db="EMBL/GenBank/DDBJ databases">
        <title>Natronthermophilus aegyptiacus gen. nov.,sp. nov., an aerobic, extremely halophilic alkalithermophilic archaeon isolated from the athalassohaline Wadi An Natrun, Egypt.</title>
        <authorList>
            <person name="Zhao B."/>
        </authorList>
    </citation>
    <scope>NUCLEOTIDE SEQUENCE [LARGE SCALE GENOMIC DNA]</scope>
    <source>
        <strain evidence="7">JW/NM-HA 15</strain>
    </source>
</reference>
<name>A0A2Z2HZQ0_9EURY</name>
<dbReference type="InterPro" id="IPR038418">
    <property type="entry name" value="6-PTP_synth/QueD_sf"/>
</dbReference>
<gene>
    <name evidence="6" type="ORF">B1756_18450</name>
</gene>